<evidence type="ECO:0000259" key="2">
    <source>
        <dbReference type="PROSITE" id="PS50119"/>
    </source>
</evidence>
<feature type="domain" description="B box-type" evidence="2">
    <location>
        <begin position="3"/>
        <end position="51"/>
    </location>
</feature>
<dbReference type="AlphaFoldDB" id="A0A8B6BM63"/>
<keyword evidence="1" id="KW-0862">Zinc</keyword>
<dbReference type="Proteomes" id="UP000596742">
    <property type="component" value="Unassembled WGS sequence"/>
</dbReference>
<feature type="domain" description="B box-type" evidence="2">
    <location>
        <begin position="68"/>
        <end position="96"/>
    </location>
</feature>
<dbReference type="InterPro" id="IPR047153">
    <property type="entry name" value="TRIM45/56/19-like"/>
</dbReference>
<dbReference type="PANTHER" id="PTHR25462">
    <property type="entry name" value="BONUS, ISOFORM C-RELATED"/>
    <property type="match status" value="1"/>
</dbReference>
<accession>A0A8B6BM63</accession>
<dbReference type="PANTHER" id="PTHR25462:SF296">
    <property type="entry name" value="MEIOTIC P26, ISOFORM F"/>
    <property type="match status" value="1"/>
</dbReference>
<protein>
    <recommendedName>
        <fullName evidence="2">B box-type domain-containing protein</fullName>
    </recommendedName>
</protein>
<proteinExistence type="predicted"/>
<dbReference type="EMBL" id="UYJE01000308">
    <property type="protein sequence ID" value="VDH92175.1"/>
    <property type="molecule type" value="Genomic_DNA"/>
</dbReference>
<dbReference type="OrthoDB" id="6187965at2759"/>
<keyword evidence="1" id="KW-0863">Zinc-finger</keyword>
<reference evidence="3" key="1">
    <citation type="submission" date="2018-11" db="EMBL/GenBank/DDBJ databases">
        <authorList>
            <person name="Alioto T."/>
            <person name="Alioto T."/>
        </authorList>
    </citation>
    <scope>NUCLEOTIDE SEQUENCE</scope>
</reference>
<evidence type="ECO:0000313" key="4">
    <source>
        <dbReference type="Proteomes" id="UP000596742"/>
    </source>
</evidence>
<dbReference type="Gene3D" id="3.30.160.60">
    <property type="entry name" value="Classic Zinc Finger"/>
    <property type="match status" value="1"/>
</dbReference>
<sequence>MASKYANCQFCEESASVKWYCRSCDINLCDACNTKIQSKLEQLSDHKVVISEKEENIEDSENIRKVDLKKIACSKHMDQKCVTYCLNCDKSLCSSCLIQPFQYEELNNVFEEKCFLLKDLKSKIDECYPFFEEKADDFRKMDDGEVVKHNEIKEKISNRKNEVKDFVSQEALKLEEFMKKIWDTENNPVVTERKRLCEIEQELRTRQNIIDEVIDKLKPDSIFSIVENISREIPEESALNIQPPDLIYIEGKERLTTEVLGSVIKIPEVVLIQTFEVKSFNISGLVSLNSRLNDDICVMHSTSAHKFKYFTISGSKFVTVKEITDNKFVLKFDKPVAMANYQGEIVL</sequence>
<evidence type="ECO:0000256" key="1">
    <source>
        <dbReference type="PROSITE-ProRule" id="PRU00024"/>
    </source>
</evidence>
<evidence type="ECO:0000313" key="3">
    <source>
        <dbReference type="EMBL" id="VDH92175.1"/>
    </source>
</evidence>
<dbReference type="PROSITE" id="PS50119">
    <property type="entry name" value="ZF_BBOX"/>
    <property type="match status" value="2"/>
</dbReference>
<organism evidence="3 4">
    <name type="scientific">Mytilus galloprovincialis</name>
    <name type="common">Mediterranean mussel</name>
    <dbReference type="NCBI Taxonomy" id="29158"/>
    <lineage>
        <taxon>Eukaryota</taxon>
        <taxon>Metazoa</taxon>
        <taxon>Spiralia</taxon>
        <taxon>Lophotrochozoa</taxon>
        <taxon>Mollusca</taxon>
        <taxon>Bivalvia</taxon>
        <taxon>Autobranchia</taxon>
        <taxon>Pteriomorphia</taxon>
        <taxon>Mytilida</taxon>
        <taxon>Mytiloidea</taxon>
        <taxon>Mytilidae</taxon>
        <taxon>Mytilinae</taxon>
        <taxon>Mytilus</taxon>
    </lineage>
</organism>
<dbReference type="CDD" id="cd19757">
    <property type="entry name" value="Bbox1"/>
    <property type="match status" value="1"/>
</dbReference>
<comment type="caution">
    <text evidence="3">The sequence shown here is derived from an EMBL/GenBank/DDBJ whole genome shotgun (WGS) entry which is preliminary data.</text>
</comment>
<keyword evidence="4" id="KW-1185">Reference proteome</keyword>
<name>A0A8B6BM63_MYTGA</name>
<gene>
    <name evidence="3" type="ORF">MGAL_10B041655</name>
</gene>
<dbReference type="InterPro" id="IPR000315">
    <property type="entry name" value="Znf_B-box"/>
</dbReference>
<keyword evidence="1" id="KW-0479">Metal-binding</keyword>
<dbReference type="SUPFAM" id="SSF57845">
    <property type="entry name" value="B-box zinc-binding domain"/>
    <property type="match status" value="1"/>
</dbReference>
<dbReference type="GO" id="GO:0008270">
    <property type="term" value="F:zinc ion binding"/>
    <property type="evidence" value="ECO:0007669"/>
    <property type="project" value="UniProtKB-KW"/>
</dbReference>